<name>A0A9W9DZY7_9AGAR</name>
<dbReference type="PROSITE" id="PS50835">
    <property type="entry name" value="IG_LIKE"/>
    <property type="match status" value="1"/>
</dbReference>
<dbReference type="Proteomes" id="UP001150238">
    <property type="component" value="Unassembled WGS sequence"/>
</dbReference>
<gene>
    <name evidence="2" type="ORF">C8J55DRAFT_496811</name>
</gene>
<reference evidence="2" key="1">
    <citation type="submission" date="2022-08" db="EMBL/GenBank/DDBJ databases">
        <authorList>
            <consortium name="DOE Joint Genome Institute"/>
            <person name="Min B."/>
            <person name="Riley R."/>
            <person name="Sierra-Patev S."/>
            <person name="Naranjo-Ortiz M."/>
            <person name="Looney B."/>
            <person name="Konkel Z."/>
            <person name="Slot J.C."/>
            <person name="Sakamoto Y."/>
            <person name="Steenwyk J.L."/>
            <person name="Rokas A."/>
            <person name="Carro J."/>
            <person name="Camarero S."/>
            <person name="Ferreira P."/>
            <person name="Molpeceres G."/>
            <person name="Ruiz-Duenas F.J."/>
            <person name="Serrano A."/>
            <person name="Henrissat B."/>
            <person name="Drula E."/>
            <person name="Hughes K.W."/>
            <person name="Mata J.L."/>
            <person name="Ishikawa N.K."/>
            <person name="Vargas-Isla R."/>
            <person name="Ushijima S."/>
            <person name="Smith C.A."/>
            <person name="Ahrendt S."/>
            <person name="Andreopoulos W."/>
            <person name="He G."/>
            <person name="Labutti K."/>
            <person name="Lipzen A."/>
            <person name="Ng V."/>
            <person name="Sandor L."/>
            <person name="Barry K."/>
            <person name="Martinez A.T."/>
            <person name="Xiao Y."/>
            <person name="Gibbons J.G."/>
            <person name="Terashima K."/>
            <person name="Hibbett D.S."/>
            <person name="Grigoriev I.V."/>
        </authorList>
    </citation>
    <scope>NUCLEOTIDE SEQUENCE</scope>
    <source>
        <strain evidence="2">Sp2 HRB7682 ss15</strain>
    </source>
</reference>
<feature type="domain" description="Ig-like" evidence="1">
    <location>
        <begin position="62"/>
        <end position="194"/>
    </location>
</feature>
<dbReference type="EMBL" id="JANVFS010000002">
    <property type="protein sequence ID" value="KAJ4494513.1"/>
    <property type="molecule type" value="Genomic_DNA"/>
</dbReference>
<protein>
    <recommendedName>
        <fullName evidence="1">Ig-like domain-containing protein</fullName>
    </recommendedName>
</protein>
<accession>A0A9W9DZY7</accession>
<dbReference type="AlphaFoldDB" id="A0A9W9DZY7"/>
<proteinExistence type="predicted"/>
<reference evidence="2" key="2">
    <citation type="journal article" date="2023" name="Proc. Natl. Acad. Sci. U.S.A.">
        <title>A global phylogenomic analysis of the shiitake genus Lentinula.</title>
        <authorList>
            <person name="Sierra-Patev S."/>
            <person name="Min B."/>
            <person name="Naranjo-Ortiz M."/>
            <person name="Looney B."/>
            <person name="Konkel Z."/>
            <person name="Slot J.C."/>
            <person name="Sakamoto Y."/>
            <person name="Steenwyk J.L."/>
            <person name="Rokas A."/>
            <person name="Carro J."/>
            <person name="Camarero S."/>
            <person name="Ferreira P."/>
            <person name="Molpeceres G."/>
            <person name="Ruiz-Duenas F.J."/>
            <person name="Serrano A."/>
            <person name="Henrissat B."/>
            <person name="Drula E."/>
            <person name="Hughes K.W."/>
            <person name="Mata J.L."/>
            <person name="Ishikawa N.K."/>
            <person name="Vargas-Isla R."/>
            <person name="Ushijima S."/>
            <person name="Smith C.A."/>
            <person name="Donoghue J."/>
            <person name="Ahrendt S."/>
            <person name="Andreopoulos W."/>
            <person name="He G."/>
            <person name="LaButti K."/>
            <person name="Lipzen A."/>
            <person name="Ng V."/>
            <person name="Riley R."/>
            <person name="Sandor L."/>
            <person name="Barry K."/>
            <person name="Martinez A.T."/>
            <person name="Xiao Y."/>
            <person name="Gibbons J.G."/>
            <person name="Terashima K."/>
            <person name="Grigoriev I.V."/>
            <person name="Hibbett D."/>
        </authorList>
    </citation>
    <scope>NUCLEOTIDE SEQUENCE</scope>
    <source>
        <strain evidence="2">Sp2 HRB7682 ss15</strain>
    </source>
</reference>
<comment type="caution">
    <text evidence="2">The sequence shown here is derived from an EMBL/GenBank/DDBJ whole genome shotgun (WGS) entry which is preliminary data.</text>
</comment>
<evidence type="ECO:0000259" key="1">
    <source>
        <dbReference type="PROSITE" id="PS50835"/>
    </source>
</evidence>
<dbReference type="InterPro" id="IPR007110">
    <property type="entry name" value="Ig-like_dom"/>
</dbReference>
<evidence type="ECO:0000313" key="2">
    <source>
        <dbReference type="EMBL" id="KAJ4494513.1"/>
    </source>
</evidence>
<evidence type="ECO:0000313" key="3">
    <source>
        <dbReference type="Proteomes" id="UP001150238"/>
    </source>
</evidence>
<organism evidence="2 3">
    <name type="scientific">Lentinula lateritia</name>
    <dbReference type="NCBI Taxonomy" id="40482"/>
    <lineage>
        <taxon>Eukaryota</taxon>
        <taxon>Fungi</taxon>
        <taxon>Dikarya</taxon>
        <taxon>Basidiomycota</taxon>
        <taxon>Agaricomycotina</taxon>
        <taxon>Agaricomycetes</taxon>
        <taxon>Agaricomycetidae</taxon>
        <taxon>Agaricales</taxon>
        <taxon>Marasmiineae</taxon>
        <taxon>Omphalotaceae</taxon>
        <taxon>Lentinula</taxon>
    </lineage>
</organism>
<sequence length="194" mass="20019">MFKPAALAVFATLSIQNTSYSSSSGPFALSWNSTSPYGQSSGLFAMFDGTYGSAMNFTSGTPSSSNLTASYNATSGKLSLVCAGDDYLTGLVAALVYEPELTPPTYTLQWVDDSDATLPAGSNKTSLVPMDGGIVSTLGSGIFKEVIVDDIVSGQNVTAFAWVQETTAENQDVQAHIVIADGSNVTCAASTSSC</sequence>